<gene>
    <name evidence="1" type="ORF">E2C01_066928</name>
</gene>
<proteinExistence type="predicted"/>
<reference evidence="1 2" key="1">
    <citation type="submission" date="2019-05" db="EMBL/GenBank/DDBJ databases">
        <title>Another draft genome of Portunus trituberculatus and its Hox gene families provides insights of decapod evolution.</title>
        <authorList>
            <person name="Jeong J.-H."/>
            <person name="Song I."/>
            <person name="Kim S."/>
            <person name="Choi T."/>
            <person name="Kim D."/>
            <person name="Ryu S."/>
            <person name="Kim W."/>
        </authorList>
    </citation>
    <scope>NUCLEOTIDE SEQUENCE [LARGE SCALE GENOMIC DNA]</scope>
    <source>
        <tissue evidence="1">Muscle</tissue>
    </source>
</reference>
<dbReference type="AlphaFoldDB" id="A0A5B7HS31"/>
<evidence type="ECO:0000313" key="2">
    <source>
        <dbReference type="Proteomes" id="UP000324222"/>
    </source>
</evidence>
<comment type="caution">
    <text evidence="1">The sequence shown here is derived from an EMBL/GenBank/DDBJ whole genome shotgun (WGS) entry which is preliminary data.</text>
</comment>
<name>A0A5B7HS31_PORTR</name>
<protein>
    <submittedName>
        <fullName evidence="1">Uncharacterized protein</fullName>
    </submittedName>
</protein>
<sequence>MERRGARQAALSLTPVLTSHRQWPFPKKMEFIENGRLKNIWSWREAVGFANTTAAQLPSMKHHWWDPLASPSLPLPGFHPLPWLVKAHKSTPNLPQ</sequence>
<organism evidence="1 2">
    <name type="scientific">Portunus trituberculatus</name>
    <name type="common">Swimming crab</name>
    <name type="synonym">Neptunus trituberculatus</name>
    <dbReference type="NCBI Taxonomy" id="210409"/>
    <lineage>
        <taxon>Eukaryota</taxon>
        <taxon>Metazoa</taxon>
        <taxon>Ecdysozoa</taxon>
        <taxon>Arthropoda</taxon>
        <taxon>Crustacea</taxon>
        <taxon>Multicrustacea</taxon>
        <taxon>Malacostraca</taxon>
        <taxon>Eumalacostraca</taxon>
        <taxon>Eucarida</taxon>
        <taxon>Decapoda</taxon>
        <taxon>Pleocyemata</taxon>
        <taxon>Brachyura</taxon>
        <taxon>Eubrachyura</taxon>
        <taxon>Portunoidea</taxon>
        <taxon>Portunidae</taxon>
        <taxon>Portuninae</taxon>
        <taxon>Portunus</taxon>
    </lineage>
</organism>
<keyword evidence="2" id="KW-1185">Reference proteome</keyword>
<dbReference type="Proteomes" id="UP000324222">
    <property type="component" value="Unassembled WGS sequence"/>
</dbReference>
<dbReference type="EMBL" id="VSRR010035063">
    <property type="protein sequence ID" value="MPC72616.1"/>
    <property type="molecule type" value="Genomic_DNA"/>
</dbReference>
<evidence type="ECO:0000313" key="1">
    <source>
        <dbReference type="EMBL" id="MPC72616.1"/>
    </source>
</evidence>
<accession>A0A5B7HS31</accession>